<evidence type="ECO:0000256" key="2">
    <source>
        <dbReference type="ARBA" id="ARBA00003691"/>
    </source>
</evidence>
<keyword evidence="8" id="KW-0288">FMN</keyword>
<reference evidence="11" key="1">
    <citation type="submission" date="2022-01" db="EMBL/GenBank/DDBJ databases">
        <authorList>
            <person name="King R."/>
        </authorList>
    </citation>
    <scope>NUCLEOTIDE SEQUENCE</scope>
</reference>
<dbReference type="GO" id="GO:0010181">
    <property type="term" value="F:FMN binding"/>
    <property type="evidence" value="ECO:0007669"/>
    <property type="project" value="InterPro"/>
</dbReference>
<evidence type="ECO:0000256" key="7">
    <source>
        <dbReference type="ARBA" id="ARBA00022630"/>
    </source>
</evidence>
<dbReference type="InterPro" id="IPR011576">
    <property type="entry name" value="Pyridox_Oxase_N"/>
</dbReference>
<evidence type="ECO:0000256" key="5">
    <source>
        <dbReference type="ARBA" id="ARBA00007301"/>
    </source>
</evidence>
<comment type="cofactor">
    <cofactor evidence="1">
        <name>FMN</name>
        <dbReference type="ChEBI" id="CHEBI:58210"/>
    </cofactor>
</comment>
<evidence type="ECO:0000256" key="1">
    <source>
        <dbReference type="ARBA" id="ARBA00001917"/>
    </source>
</evidence>
<dbReference type="InterPro" id="IPR012349">
    <property type="entry name" value="Split_barrel_FMN-bd"/>
</dbReference>
<keyword evidence="12" id="KW-1185">Reference proteome</keyword>
<keyword evidence="9" id="KW-0560">Oxidoreductase</keyword>
<comment type="similarity">
    <text evidence="5">Belongs to the pyridoxamine 5'-phosphate oxidase family.</text>
</comment>
<protein>
    <recommendedName>
        <fullName evidence="6">pyridoxal 5'-phosphate synthase</fullName>
        <ecNumber evidence="6">1.4.3.5</ecNumber>
    </recommendedName>
</protein>
<organism evidence="11 12">
    <name type="scientific">Nezara viridula</name>
    <name type="common">Southern green stink bug</name>
    <name type="synonym">Cimex viridulus</name>
    <dbReference type="NCBI Taxonomy" id="85310"/>
    <lineage>
        <taxon>Eukaryota</taxon>
        <taxon>Metazoa</taxon>
        <taxon>Ecdysozoa</taxon>
        <taxon>Arthropoda</taxon>
        <taxon>Hexapoda</taxon>
        <taxon>Insecta</taxon>
        <taxon>Pterygota</taxon>
        <taxon>Neoptera</taxon>
        <taxon>Paraneoptera</taxon>
        <taxon>Hemiptera</taxon>
        <taxon>Heteroptera</taxon>
        <taxon>Panheteroptera</taxon>
        <taxon>Pentatomomorpha</taxon>
        <taxon>Pentatomoidea</taxon>
        <taxon>Pentatomidae</taxon>
        <taxon>Pentatominae</taxon>
        <taxon>Nezara</taxon>
    </lineage>
</organism>
<feature type="domain" description="Pyridoxamine 5'-phosphate oxidase N-terminal" evidence="10">
    <location>
        <begin position="78"/>
        <end position="161"/>
    </location>
</feature>
<evidence type="ECO:0000256" key="8">
    <source>
        <dbReference type="ARBA" id="ARBA00022643"/>
    </source>
</evidence>
<comment type="function">
    <text evidence="2">Catalyzes the oxidation of either pyridoxine 5'-phosphate (PNP) or pyridoxamine 5'-phosphate (PMP) into pyridoxal 5'-phosphate (PLP).</text>
</comment>
<evidence type="ECO:0000313" key="11">
    <source>
        <dbReference type="EMBL" id="CAH1401881.1"/>
    </source>
</evidence>
<name>A0A9P0HH10_NEZVI</name>
<evidence type="ECO:0000256" key="4">
    <source>
        <dbReference type="ARBA" id="ARBA00005037"/>
    </source>
</evidence>
<evidence type="ECO:0000256" key="3">
    <source>
        <dbReference type="ARBA" id="ARBA00004738"/>
    </source>
</evidence>
<comment type="pathway">
    <text evidence="3">Cofactor metabolism; pyridoxal 5'-phosphate salvage; pyridoxal 5'-phosphate from pyridoxamine 5'-phosphate: step 1/1.</text>
</comment>
<keyword evidence="7" id="KW-0285">Flavoprotein</keyword>
<evidence type="ECO:0000313" key="12">
    <source>
        <dbReference type="Proteomes" id="UP001152798"/>
    </source>
</evidence>
<accession>A0A9P0HH10</accession>
<evidence type="ECO:0000259" key="10">
    <source>
        <dbReference type="Pfam" id="PF01243"/>
    </source>
</evidence>
<gene>
    <name evidence="11" type="ORF">NEZAVI_LOCUS10821</name>
</gene>
<dbReference type="PIRSF" id="PIRSF000190">
    <property type="entry name" value="Pyd_amn-ph_oxd"/>
    <property type="match status" value="1"/>
</dbReference>
<dbReference type="Proteomes" id="UP001152798">
    <property type="component" value="Chromosome 5"/>
</dbReference>
<dbReference type="Gene3D" id="2.30.110.10">
    <property type="entry name" value="Electron Transport, Fmn-binding Protein, Chain A"/>
    <property type="match status" value="1"/>
</dbReference>
<dbReference type="Pfam" id="PF01243">
    <property type="entry name" value="PNPOx_N"/>
    <property type="match status" value="1"/>
</dbReference>
<proteinExistence type="inferred from homology"/>
<dbReference type="GO" id="GO:0008615">
    <property type="term" value="P:pyridoxine biosynthetic process"/>
    <property type="evidence" value="ECO:0007669"/>
    <property type="project" value="InterPro"/>
</dbReference>
<dbReference type="AlphaFoldDB" id="A0A9P0HH10"/>
<dbReference type="GO" id="GO:0004733">
    <property type="term" value="F:pyridoxamine phosphate oxidase activity"/>
    <property type="evidence" value="ECO:0007669"/>
    <property type="project" value="UniProtKB-EC"/>
</dbReference>
<dbReference type="PANTHER" id="PTHR10851">
    <property type="entry name" value="PYRIDOXINE-5-PHOSPHATE OXIDASE"/>
    <property type="match status" value="1"/>
</dbReference>
<sequence length="255" mass="29307">MGGKLSSSFEFFNSKFEFGVKFLGRALANVRQLRGIAAAENLKAVAEDTGLHYMGTIPKDPFDLFKNWHGQQTQNNLSANALCLSTCSKSGYVTSRTLILRRLDDDGFVIMTDNRSKKSRQLEENPNVAMNFLWIKEDPNGLLLSRQVRAEGSIKQLVEDEWIDIYEREPLFCKIRALVCHQGTKIEWQDLKDSHDNTLKKWQHGELVMEKPNHVVAYKMFPTMMEFYEAYGSKIADRVMFLKQGEDWISNRIAA</sequence>
<dbReference type="PANTHER" id="PTHR10851:SF4">
    <property type="entry name" value="PYRIDOXAL 5'-PHOSPHATE SYNTHASE"/>
    <property type="match status" value="1"/>
</dbReference>
<dbReference type="SUPFAM" id="SSF50475">
    <property type="entry name" value="FMN-binding split barrel"/>
    <property type="match status" value="1"/>
</dbReference>
<comment type="pathway">
    <text evidence="4">Cofactor metabolism; pyridoxal 5'-phosphate salvage; pyridoxal 5'-phosphate from pyridoxine 5'-phosphate: step 1/1.</text>
</comment>
<dbReference type="EC" id="1.4.3.5" evidence="6"/>
<dbReference type="InterPro" id="IPR000659">
    <property type="entry name" value="Pyridox_Oxase"/>
</dbReference>
<evidence type="ECO:0000256" key="6">
    <source>
        <dbReference type="ARBA" id="ARBA00012801"/>
    </source>
</evidence>
<dbReference type="OrthoDB" id="303614at2759"/>
<dbReference type="EMBL" id="OV725081">
    <property type="protein sequence ID" value="CAH1401881.1"/>
    <property type="molecule type" value="Genomic_DNA"/>
</dbReference>
<evidence type="ECO:0000256" key="9">
    <source>
        <dbReference type="ARBA" id="ARBA00023002"/>
    </source>
</evidence>